<keyword evidence="1 9" id="KW-0963">Cytoplasm</keyword>
<dbReference type="InterPro" id="IPR027417">
    <property type="entry name" value="P-loop_NTPase"/>
</dbReference>
<keyword evidence="5 9" id="KW-0067">ATP-binding</keyword>
<evidence type="ECO:0000256" key="2">
    <source>
        <dbReference type="ARBA" id="ARBA00022741"/>
    </source>
</evidence>
<dbReference type="HAMAP" id="MF_00016">
    <property type="entry name" value="DNA_HJ_migration_RuvB"/>
    <property type="match status" value="1"/>
</dbReference>
<evidence type="ECO:0000256" key="10">
    <source>
        <dbReference type="SAM" id="MobiDB-lite"/>
    </source>
</evidence>
<evidence type="ECO:0000256" key="8">
    <source>
        <dbReference type="ARBA" id="ARBA00023204"/>
    </source>
</evidence>
<organism evidence="12 13">
    <name type="scientific">Rhodothalassium salexigens DSM 2132</name>
    <dbReference type="NCBI Taxonomy" id="1188247"/>
    <lineage>
        <taxon>Bacteria</taxon>
        <taxon>Pseudomonadati</taxon>
        <taxon>Pseudomonadota</taxon>
        <taxon>Alphaproteobacteria</taxon>
        <taxon>Rhodothalassiales</taxon>
        <taxon>Rhodothalassiaceae</taxon>
        <taxon>Rhodothalassium</taxon>
    </lineage>
</organism>
<protein>
    <recommendedName>
        <fullName evidence="9">Holliday junction branch migration complex subunit RuvB</fullName>
        <ecNumber evidence="9">3.6.4.-</ecNumber>
    </recommendedName>
</protein>
<dbReference type="RefSeq" id="WP_243641578.1">
    <property type="nucleotide sequence ID" value="NZ_JACIGF010000002.1"/>
</dbReference>
<comment type="caution">
    <text evidence="12">The sequence shown here is derived from an EMBL/GenBank/DDBJ whole genome shotgun (WGS) entry which is preliminary data.</text>
</comment>
<feature type="binding site" evidence="9">
    <location>
        <position position="69"/>
    </location>
    <ligand>
        <name>ATP</name>
        <dbReference type="ChEBI" id="CHEBI:30616"/>
    </ligand>
</feature>
<feature type="binding site" evidence="9">
    <location>
        <position position="175"/>
    </location>
    <ligand>
        <name>ATP</name>
        <dbReference type="ChEBI" id="CHEBI:30616"/>
    </ligand>
</feature>
<dbReference type="InterPro" id="IPR036388">
    <property type="entry name" value="WH-like_DNA-bd_sf"/>
</dbReference>
<gene>
    <name evidence="9" type="primary">ruvB</name>
    <name evidence="12" type="ORF">EV659_102190</name>
</gene>
<evidence type="ECO:0000256" key="3">
    <source>
        <dbReference type="ARBA" id="ARBA00022763"/>
    </source>
</evidence>
<keyword evidence="4 9" id="KW-0378">Hydrolase</keyword>
<evidence type="ECO:0000256" key="6">
    <source>
        <dbReference type="ARBA" id="ARBA00023125"/>
    </source>
</evidence>
<dbReference type="Gene3D" id="3.40.50.300">
    <property type="entry name" value="P-loop containing nucleotide triphosphate hydrolases"/>
    <property type="match status" value="1"/>
</dbReference>
<dbReference type="GO" id="GO:0000400">
    <property type="term" value="F:four-way junction DNA binding"/>
    <property type="evidence" value="ECO:0007669"/>
    <property type="project" value="UniProtKB-UniRule"/>
</dbReference>
<dbReference type="NCBIfam" id="NF000868">
    <property type="entry name" value="PRK00080.1"/>
    <property type="match status" value="1"/>
</dbReference>
<dbReference type="EMBL" id="SLXO01000002">
    <property type="protein sequence ID" value="TCP37783.1"/>
    <property type="molecule type" value="Genomic_DNA"/>
</dbReference>
<feature type="binding site" evidence="9">
    <location>
        <position position="70"/>
    </location>
    <ligand>
        <name>Mg(2+)</name>
        <dbReference type="ChEBI" id="CHEBI:18420"/>
    </ligand>
</feature>
<comment type="subcellular location">
    <subcellularLocation>
        <location evidence="9">Cytoplasm</location>
    </subcellularLocation>
</comment>
<dbReference type="SUPFAM" id="SSF46785">
    <property type="entry name" value="Winged helix' DNA-binding domain"/>
    <property type="match status" value="1"/>
</dbReference>
<keyword evidence="2 9" id="KW-0547">Nucleotide-binding</keyword>
<dbReference type="Gene3D" id="1.10.10.10">
    <property type="entry name" value="Winged helix-like DNA-binding domain superfamily/Winged helix DNA-binding domain"/>
    <property type="match status" value="1"/>
</dbReference>
<dbReference type="SMART" id="SM00382">
    <property type="entry name" value="AAA"/>
    <property type="match status" value="1"/>
</dbReference>
<dbReference type="GO" id="GO:0009378">
    <property type="term" value="F:four-way junction helicase activity"/>
    <property type="evidence" value="ECO:0007669"/>
    <property type="project" value="InterPro"/>
</dbReference>
<dbReference type="GO" id="GO:0006281">
    <property type="term" value="P:DNA repair"/>
    <property type="evidence" value="ECO:0007669"/>
    <property type="project" value="UniProtKB-UniRule"/>
</dbReference>
<sequence>MTDDGPDRLVAPGEGADDAVEVALRPQRLDDFIGQDQARENLRIFATAARGRGEAMDHTLLYGPPGLGKTTLAQIVAKELGVNFRATSGPVIAKAGDLAALLTNLDARDVLFIDEIHRLSPGVEEVLYPAMEDFQLDLIIGEGPAARSVRIDLPPFTLVGATTRMGLLTNPLRDRFGIPTRLDFYSVDQLTEVVLRGARVLNLALAVDGAREIAARARGTPRIAGRLLRRVRDFASVAGVDLVDRATADAALTRLEVDPSGLDAMDHRYLACIGRTYSGGPVGIETLAAALSEPRDAIEDIIEPYLLQQGFIQRTPRGRMLGRRGWRHLGLPEPSAAPGDLFAEPPDSGADEGGPGDTSGEEESDR</sequence>
<feature type="binding site" evidence="9">
    <location>
        <position position="295"/>
    </location>
    <ligand>
        <name>DNA</name>
        <dbReference type="ChEBI" id="CHEBI:16991"/>
    </ligand>
</feature>
<reference evidence="12 13" key="1">
    <citation type="submission" date="2019-03" db="EMBL/GenBank/DDBJ databases">
        <title>Genomic Encyclopedia of Type Strains, Phase IV (KMG-IV): sequencing the most valuable type-strain genomes for metagenomic binning, comparative biology and taxonomic classification.</title>
        <authorList>
            <person name="Goeker M."/>
        </authorList>
    </citation>
    <scope>NUCLEOTIDE SEQUENCE [LARGE SCALE GENOMIC DNA]</scope>
    <source>
        <strain evidence="12 13">DSM 2132</strain>
    </source>
</reference>
<evidence type="ECO:0000313" key="12">
    <source>
        <dbReference type="EMBL" id="TCP37783.1"/>
    </source>
</evidence>
<feature type="domain" description="AAA+ ATPase" evidence="11">
    <location>
        <begin position="55"/>
        <end position="188"/>
    </location>
</feature>
<feature type="binding site" evidence="9">
    <location>
        <begin position="132"/>
        <end position="134"/>
    </location>
    <ligand>
        <name>ATP</name>
        <dbReference type="ChEBI" id="CHEBI:30616"/>
    </ligand>
</feature>
<feature type="binding site" evidence="9">
    <location>
        <position position="314"/>
    </location>
    <ligand>
        <name>DNA</name>
        <dbReference type="ChEBI" id="CHEBI:16991"/>
    </ligand>
</feature>
<dbReference type="PANTHER" id="PTHR42848:SF1">
    <property type="entry name" value="HOLLIDAY JUNCTION BRANCH MIGRATION COMPLEX SUBUNIT RUVB"/>
    <property type="match status" value="1"/>
</dbReference>
<keyword evidence="12" id="KW-0347">Helicase</keyword>
<comment type="subunit">
    <text evidence="9">Homohexamer. Forms an RuvA(8)-RuvB(12)-Holliday junction (HJ) complex. HJ DNA is sandwiched between 2 RuvA tetramers; dsDNA enters through RuvA and exits via RuvB. An RuvB hexamer assembles on each DNA strand where it exits the tetramer. Each RuvB hexamer is contacted by two RuvA subunits (via domain III) on 2 adjacent RuvB subunits; this complex drives branch migration. In the full resolvosome a probable DNA-RuvA(4)-RuvB(12)-RuvC(2) complex forms which resolves the HJ.</text>
</comment>
<evidence type="ECO:0000313" key="13">
    <source>
        <dbReference type="Proteomes" id="UP000295399"/>
    </source>
</evidence>
<dbReference type="PANTHER" id="PTHR42848">
    <property type="match status" value="1"/>
</dbReference>
<feature type="binding site" evidence="9">
    <location>
        <position position="25"/>
    </location>
    <ligand>
        <name>ATP</name>
        <dbReference type="ChEBI" id="CHEBI:30616"/>
    </ligand>
</feature>
<dbReference type="Pfam" id="PF05496">
    <property type="entry name" value="RuvB_N"/>
    <property type="match status" value="1"/>
</dbReference>
<evidence type="ECO:0000256" key="4">
    <source>
        <dbReference type="ARBA" id="ARBA00022801"/>
    </source>
</evidence>
<name>A0A4R2PPT5_RHOSA</name>
<dbReference type="AlphaFoldDB" id="A0A4R2PPT5"/>
<keyword evidence="7 9" id="KW-0233">DNA recombination</keyword>
<dbReference type="InterPro" id="IPR004605">
    <property type="entry name" value="DNA_helicase_Holl-junc_RuvB"/>
</dbReference>
<dbReference type="CDD" id="cd00009">
    <property type="entry name" value="AAA"/>
    <property type="match status" value="1"/>
</dbReference>
<feature type="binding site" evidence="9">
    <location>
        <position position="185"/>
    </location>
    <ligand>
        <name>ATP</name>
        <dbReference type="ChEBI" id="CHEBI:30616"/>
    </ligand>
</feature>
<dbReference type="EC" id="3.6.4.-" evidence="9"/>
<dbReference type="SUPFAM" id="SSF52540">
    <property type="entry name" value="P-loop containing nucleoside triphosphate hydrolases"/>
    <property type="match status" value="1"/>
</dbReference>
<keyword evidence="6 9" id="KW-0238">DNA-binding</keyword>
<dbReference type="FunFam" id="3.40.50.300:FF:000073">
    <property type="entry name" value="Holliday junction ATP-dependent DNA helicase RuvB"/>
    <property type="match status" value="1"/>
</dbReference>
<dbReference type="InterPro" id="IPR041445">
    <property type="entry name" value="AAA_lid_4"/>
</dbReference>
<dbReference type="GO" id="GO:0006310">
    <property type="term" value="P:DNA recombination"/>
    <property type="evidence" value="ECO:0007669"/>
    <property type="project" value="UniProtKB-UniRule"/>
</dbReference>
<feature type="region of interest" description="Disordered" evidence="10">
    <location>
        <begin position="331"/>
        <end position="366"/>
    </location>
</feature>
<keyword evidence="8 9" id="KW-0234">DNA repair</keyword>
<evidence type="ECO:0000256" key="9">
    <source>
        <dbReference type="HAMAP-Rule" id="MF_00016"/>
    </source>
</evidence>
<evidence type="ECO:0000259" key="11">
    <source>
        <dbReference type="SMART" id="SM00382"/>
    </source>
</evidence>
<feature type="region of interest" description="Small ATPAse domain (RuvB-S)" evidence="9">
    <location>
        <begin position="186"/>
        <end position="256"/>
    </location>
</feature>
<dbReference type="InterPro" id="IPR003593">
    <property type="entry name" value="AAA+_ATPase"/>
</dbReference>
<feature type="binding site" evidence="9">
    <location>
        <position position="222"/>
    </location>
    <ligand>
        <name>ATP</name>
        <dbReference type="ChEBI" id="CHEBI:30616"/>
    </ligand>
</feature>
<feature type="binding site" evidence="9">
    <location>
        <position position="24"/>
    </location>
    <ligand>
        <name>ATP</name>
        <dbReference type="ChEBI" id="CHEBI:30616"/>
    </ligand>
</feature>
<dbReference type="Pfam" id="PF05491">
    <property type="entry name" value="WHD_RuvB"/>
    <property type="match status" value="1"/>
</dbReference>
<feature type="binding site" evidence="9">
    <location>
        <position position="319"/>
    </location>
    <ligand>
        <name>DNA</name>
        <dbReference type="ChEBI" id="CHEBI:16991"/>
    </ligand>
</feature>
<dbReference type="FunCoup" id="A0A4R2PPT5">
    <property type="interactions" value="244"/>
</dbReference>
<feature type="binding site" evidence="9">
    <location>
        <position position="66"/>
    </location>
    <ligand>
        <name>ATP</name>
        <dbReference type="ChEBI" id="CHEBI:30616"/>
    </ligand>
</feature>
<evidence type="ECO:0000256" key="5">
    <source>
        <dbReference type="ARBA" id="ARBA00022840"/>
    </source>
</evidence>
<dbReference type="InterPro" id="IPR008823">
    <property type="entry name" value="RuvB_wg_C"/>
</dbReference>
<dbReference type="Proteomes" id="UP000295399">
    <property type="component" value="Unassembled WGS sequence"/>
</dbReference>
<dbReference type="GO" id="GO:0048476">
    <property type="term" value="C:Holliday junction resolvase complex"/>
    <property type="evidence" value="ECO:0007669"/>
    <property type="project" value="UniProtKB-UniRule"/>
</dbReference>
<comment type="caution">
    <text evidence="9">Lacks conserved residue(s) required for the propagation of feature annotation.</text>
</comment>
<feature type="region of interest" description="Head domain (RuvB-H)" evidence="9">
    <location>
        <begin position="259"/>
        <end position="366"/>
    </location>
</feature>
<dbReference type="GO" id="GO:0005524">
    <property type="term" value="F:ATP binding"/>
    <property type="evidence" value="ECO:0007669"/>
    <property type="project" value="UniProtKB-UniRule"/>
</dbReference>
<dbReference type="InParanoid" id="A0A4R2PPT5"/>
<comment type="catalytic activity">
    <reaction evidence="9">
        <text>ATP + H2O = ADP + phosphate + H(+)</text>
        <dbReference type="Rhea" id="RHEA:13065"/>
        <dbReference type="ChEBI" id="CHEBI:15377"/>
        <dbReference type="ChEBI" id="CHEBI:15378"/>
        <dbReference type="ChEBI" id="CHEBI:30616"/>
        <dbReference type="ChEBI" id="CHEBI:43474"/>
        <dbReference type="ChEBI" id="CHEBI:456216"/>
    </reaction>
</comment>
<dbReference type="InterPro" id="IPR036390">
    <property type="entry name" value="WH_DNA-bd_sf"/>
</dbReference>
<feature type="binding site" evidence="9">
    <location>
        <position position="70"/>
    </location>
    <ligand>
        <name>ATP</name>
        <dbReference type="ChEBI" id="CHEBI:30616"/>
    </ligand>
</feature>
<proteinExistence type="inferred from homology"/>
<dbReference type="InterPro" id="IPR008824">
    <property type="entry name" value="RuvB-like_N"/>
</dbReference>
<comment type="domain">
    <text evidence="9">Has 3 domains, the large (RuvB-L) and small ATPase (RuvB-S) domains and the C-terminal head (RuvB-H) domain. The head domain binds DNA, while the ATPase domains jointly bind ATP, ADP or are empty depending on the state of the subunit in the translocation cycle. During a single DNA translocation step the structure of each domain remains the same, but their relative positions change.</text>
</comment>
<dbReference type="GO" id="GO:0005737">
    <property type="term" value="C:cytoplasm"/>
    <property type="evidence" value="ECO:0007669"/>
    <property type="project" value="UniProtKB-SubCell"/>
</dbReference>
<accession>A0A4R2PPT5</accession>
<comment type="similarity">
    <text evidence="9">Belongs to the RuvB family.</text>
</comment>
<keyword evidence="3 9" id="KW-0227">DNA damage</keyword>
<dbReference type="Gene3D" id="1.10.8.60">
    <property type="match status" value="1"/>
</dbReference>
<dbReference type="GO" id="GO:0016887">
    <property type="term" value="F:ATP hydrolysis activity"/>
    <property type="evidence" value="ECO:0007669"/>
    <property type="project" value="RHEA"/>
</dbReference>
<evidence type="ECO:0000256" key="1">
    <source>
        <dbReference type="ARBA" id="ARBA00022490"/>
    </source>
</evidence>
<comment type="function">
    <text evidence="9">The RuvA-RuvB-RuvC complex processes Holliday junction (HJ) DNA during genetic recombination and DNA repair, while the RuvA-RuvB complex plays an important role in the rescue of blocked DNA replication forks via replication fork reversal (RFR). RuvA specifically binds to HJ cruciform DNA, conferring on it an open structure. The RuvB hexamer acts as an ATP-dependent pump, pulling dsDNA into and through the RuvAB complex. RuvB forms 2 homohexamers on either side of HJ DNA bound by 1 or 2 RuvA tetramers; 4 subunits per hexamer contact DNA at a time. Coordinated motions by a converter formed by DNA-disengaged RuvB subunits stimulates ATP hydrolysis and nucleotide exchange. Immobilization of the converter enables RuvB to convert the ATP-contained energy into a lever motion, pulling 2 nucleotides of DNA out of the RuvA tetramer per ATP hydrolyzed, thus driving DNA branch migration. The RuvB motors rotate together with the DNA substrate, which together with the progressing nucleotide cycle form the mechanistic basis for DNA recombination by continuous HJ branch migration. Branch migration allows RuvC to scan DNA until it finds its consensus sequence, where it cleaves and resolves cruciform DNA.</text>
</comment>
<feature type="binding site" evidence="9">
    <location>
        <position position="71"/>
    </location>
    <ligand>
        <name>ATP</name>
        <dbReference type="ChEBI" id="CHEBI:30616"/>
    </ligand>
</feature>
<dbReference type="Pfam" id="PF17864">
    <property type="entry name" value="AAA_lid_4"/>
    <property type="match status" value="1"/>
</dbReference>
<dbReference type="NCBIfam" id="TIGR00635">
    <property type="entry name" value="ruvB"/>
    <property type="match status" value="1"/>
</dbReference>
<keyword evidence="13" id="KW-1185">Reference proteome</keyword>
<evidence type="ECO:0000256" key="7">
    <source>
        <dbReference type="ARBA" id="ARBA00023172"/>
    </source>
</evidence>